<proteinExistence type="predicted"/>
<protein>
    <recommendedName>
        <fullName evidence="3">ABC-type nitrate/sulfonate/bicarbonate transport system, periplasmic component</fullName>
    </recommendedName>
</protein>
<keyword evidence="2" id="KW-1185">Reference proteome</keyword>
<dbReference type="Gene3D" id="3.40.190.10">
    <property type="entry name" value="Periplasmic binding protein-like II"/>
    <property type="match status" value="1"/>
</dbReference>
<name>H2C231_9CREN</name>
<dbReference type="SUPFAM" id="SSF53850">
    <property type="entry name" value="Periplasmic binding protein-like II"/>
    <property type="match status" value="1"/>
</dbReference>
<evidence type="ECO:0000313" key="2">
    <source>
        <dbReference type="Proteomes" id="UP000003980"/>
    </source>
</evidence>
<dbReference type="eggNOG" id="arCOG01803">
    <property type="taxonomic scope" value="Archaea"/>
</dbReference>
<sequence length="335" mass="39403">MVSHLHLTLASWQYDRILPLVDGTVRVEGIEINYVPLWPQEIFYRMLKYKEFDVAELSFGAYLTSLFTDRSFVAIPVFPSRAFRHNGVFINARSGIERPEDLVGKRVGVPEYRQSAAIWTKGIMSDLYGVKPHSVEYFVGPLEDPTKRRRYFVILSETDVLPKEEKFKVRRVDGKFLSDMLAEGEIDALYSALVPSTFRSRPDRVKRLFQNYVEDEKEYFRKTKIFPINHVIVLRRDLYEKHRWIAKSLYKAFDEAKSIVMDRLSNASGTLHYALPWLFEHYRETVEVMGEDYWPYGLSKNYKTLDTFIRYAYEQGIIPERVKPEDIFAKETTDT</sequence>
<gene>
    <name evidence="1" type="ORF">MetMK1DRAFT_00008040</name>
</gene>
<dbReference type="AlphaFoldDB" id="H2C231"/>
<evidence type="ECO:0008006" key="3">
    <source>
        <dbReference type="Google" id="ProtNLM"/>
    </source>
</evidence>
<accession>H2C231</accession>
<dbReference type="EMBL" id="JH597761">
    <property type="protein sequence ID" value="EHP70302.1"/>
    <property type="molecule type" value="Genomic_DNA"/>
</dbReference>
<dbReference type="HOGENOM" id="CLU_072759_0_0_2"/>
<reference evidence="1 2" key="1">
    <citation type="submission" date="2012-01" db="EMBL/GenBank/DDBJ databases">
        <title>Improved High-Quality Draft sequence of Metallosphaera yellowstonensis MK1.</title>
        <authorList>
            <consortium name="US DOE Joint Genome Institute"/>
            <person name="Lucas S."/>
            <person name="Han J."/>
            <person name="Cheng J.-F."/>
            <person name="Goodwin L."/>
            <person name="Pitluck S."/>
            <person name="Peters L."/>
            <person name="Teshima H."/>
            <person name="Detter J.C."/>
            <person name="Han C."/>
            <person name="Tapia R."/>
            <person name="Land M."/>
            <person name="Hauser L."/>
            <person name="Kyrpides N."/>
            <person name="Kozubal M."/>
            <person name="Macur R.E."/>
            <person name="Jay Z."/>
            <person name="Inskeep W."/>
            <person name="Woyke T."/>
        </authorList>
    </citation>
    <scope>NUCLEOTIDE SEQUENCE [LARGE SCALE GENOMIC DNA]</scope>
    <source>
        <strain evidence="1 2">MK1</strain>
    </source>
</reference>
<organism evidence="1 2">
    <name type="scientific">Metallosphaera yellowstonensis MK1</name>
    <dbReference type="NCBI Taxonomy" id="671065"/>
    <lineage>
        <taxon>Archaea</taxon>
        <taxon>Thermoproteota</taxon>
        <taxon>Thermoprotei</taxon>
        <taxon>Sulfolobales</taxon>
        <taxon>Sulfolobaceae</taxon>
        <taxon>Metallosphaera</taxon>
    </lineage>
</organism>
<evidence type="ECO:0000313" key="1">
    <source>
        <dbReference type="EMBL" id="EHP70302.1"/>
    </source>
</evidence>
<dbReference type="OrthoDB" id="305927at2157"/>
<dbReference type="Proteomes" id="UP000003980">
    <property type="component" value="Unassembled WGS sequence"/>
</dbReference>
<dbReference type="RefSeq" id="WP_009070923.1">
    <property type="nucleotide sequence ID" value="NZ_JH597761.1"/>
</dbReference>